<name>A0A5J4U007_9EUKA</name>
<feature type="non-terminal residue" evidence="2">
    <location>
        <position position="188"/>
    </location>
</feature>
<evidence type="ECO:0000313" key="3">
    <source>
        <dbReference type="Proteomes" id="UP000324800"/>
    </source>
</evidence>
<comment type="caution">
    <text evidence="2">The sequence shown here is derived from an EMBL/GenBank/DDBJ whole genome shotgun (WGS) entry which is preliminary data.</text>
</comment>
<evidence type="ECO:0000256" key="1">
    <source>
        <dbReference type="SAM" id="MobiDB-lite"/>
    </source>
</evidence>
<feature type="compositionally biased region" description="Basic and acidic residues" evidence="1">
    <location>
        <begin position="148"/>
        <end position="157"/>
    </location>
</feature>
<gene>
    <name evidence="2" type="ORF">EZS28_040728</name>
</gene>
<feature type="compositionally biased region" description="Polar residues" evidence="1">
    <location>
        <begin position="160"/>
        <end position="188"/>
    </location>
</feature>
<sequence>MLPGQHKHYPNKDGPAFFYPPKNYRPTPITRPKDLNLSEEQWKKFDEDVRQGVVPLLSLTNDNHEEWANLPKGSCIPGLLNISDGVAGFINIHPQIYQSIPEAVIGLITFEAEQIVQSEPEGQDQEQLTNRIERIVADGTEDNEDYDQSEHAIEPKHFTRSSVRQRQQGTTPSRTSSSNYSHCSSERS</sequence>
<reference evidence="2 3" key="1">
    <citation type="submission" date="2019-03" db="EMBL/GenBank/DDBJ databases">
        <title>Single cell metagenomics reveals metabolic interactions within the superorganism composed of flagellate Streblomastix strix and complex community of Bacteroidetes bacteria on its surface.</title>
        <authorList>
            <person name="Treitli S.C."/>
            <person name="Kolisko M."/>
            <person name="Husnik F."/>
            <person name="Keeling P."/>
            <person name="Hampl V."/>
        </authorList>
    </citation>
    <scope>NUCLEOTIDE SEQUENCE [LARGE SCALE GENOMIC DNA]</scope>
    <source>
        <strain evidence="2">ST1C</strain>
    </source>
</reference>
<dbReference type="EMBL" id="SNRW01022528">
    <property type="protein sequence ID" value="KAA6363744.1"/>
    <property type="molecule type" value="Genomic_DNA"/>
</dbReference>
<feature type="region of interest" description="Disordered" evidence="1">
    <location>
        <begin position="137"/>
        <end position="188"/>
    </location>
</feature>
<dbReference type="AlphaFoldDB" id="A0A5J4U007"/>
<proteinExistence type="predicted"/>
<evidence type="ECO:0000313" key="2">
    <source>
        <dbReference type="EMBL" id="KAA6363744.1"/>
    </source>
</evidence>
<protein>
    <submittedName>
        <fullName evidence="2">Uncharacterized protein</fullName>
    </submittedName>
</protein>
<dbReference type="Proteomes" id="UP000324800">
    <property type="component" value="Unassembled WGS sequence"/>
</dbReference>
<organism evidence="2 3">
    <name type="scientific">Streblomastix strix</name>
    <dbReference type="NCBI Taxonomy" id="222440"/>
    <lineage>
        <taxon>Eukaryota</taxon>
        <taxon>Metamonada</taxon>
        <taxon>Preaxostyla</taxon>
        <taxon>Oxymonadida</taxon>
        <taxon>Streblomastigidae</taxon>
        <taxon>Streblomastix</taxon>
    </lineage>
</organism>
<accession>A0A5J4U007</accession>